<evidence type="ECO:0000259" key="6">
    <source>
        <dbReference type="PROSITE" id="PS50016"/>
    </source>
</evidence>
<keyword evidence="2 4" id="KW-0863">Zinc-finger</keyword>
<evidence type="ECO:0008006" key="10">
    <source>
        <dbReference type="Google" id="ProtNLM"/>
    </source>
</evidence>
<dbReference type="GO" id="GO:0061630">
    <property type="term" value="F:ubiquitin protein ligase activity"/>
    <property type="evidence" value="ECO:0007669"/>
    <property type="project" value="InterPro"/>
</dbReference>
<dbReference type="InterPro" id="IPR013083">
    <property type="entry name" value="Znf_RING/FYVE/PHD"/>
</dbReference>
<feature type="domain" description="PHD-type" evidence="6">
    <location>
        <begin position="55"/>
        <end position="113"/>
    </location>
</feature>
<dbReference type="PANTHER" id="PTHR21540:SF0">
    <property type="entry name" value="PHD FAMILY PROTEIN"/>
    <property type="match status" value="1"/>
</dbReference>
<comment type="caution">
    <text evidence="8">The sequence shown here is derived from an EMBL/GenBank/DDBJ whole genome shotgun (WGS) entry which is preliminary data.</text>
</comment>
<dbReference type="Proteomes" id="UP001212841">
    <property type="component" value="Unassembled WGS sequence"/>
</dbReference>
<keyword evidence="3" id="KW-0862">Zinc</keyword>
<dbReference type="InterPro" id="IPR039903">
    <property type="entry name" value="Zswim2"/>
</dbReference>
<dbReference type="PANTHER" id="PTHR21540">
    <property type="entry name" value="RING FINGER AND SWIM DOMAIN-CONTAINING PROTEIN 2"/>
    <property type="match status" value="1"/>
</dbReference>
<sequence>MYQQALLTTELTSLFASAPQPHTQVLANAAVRRAMSSGGDEDFHGGVKRRSVEEDELCQICYETFEDGEEAGGKLEWCRGECGKNFHKDCIKQWKSQCQKDQKPIACPNCRTDWVDEIAKKTSAGGVEYNEEDGYVNLGKLQGMPEERDDSSYSEWMGRSRYRDG</sequence>
<organism evidence="8 9">
    <name type="scientific">Rhizophlyctis rosea</name>
    <dbReference type="NCBI Taxonomy" id="64517"/>
    <lineage>
        <taxon>Eukaryota</taxon>
        <taxon>Fungi</taxon>
        <taxon>Fungi incertae sedis</taxon>
        <taxon>Chytridiomycota</taxon>
        <taxon>Chytridiomycota incertae sedis</taxon>
        <taxon>Chytridiomycetes</taxon>
        <taxon>Rhizophlyctidales</taxon>
        <taxon>Rhizophlyctidaceae</taxon>
        <taxon>Rhizophlyctis</taxon>
    </lineage>
</organism>
<keyword evidence="9" id="KW-1185">Reference proteome</keyword>
<protein>
    <recommendedName>
        <fullName evidence="10">Anaphase-promoting complex subunit 11</fullName>
    </recommendedName>
</protein>
<keyword evidence="1" id="KW-0479">Metal-binding</keyword>
<gene>
    <name evidence="8" type="ORF">HK097_000432</name>
</gene>
<dbReference type="Pfam" id="PF13639">
    <property type="entry name" value="zf-RING_2"/>
    <property type="match status" value="1"/>
</dbReference>
<evidence type="ECO:0000256" key="4">
    <source>
        <dbReference type="PROSITE-ProRule" id="PRU00175"/>
    </source>
</evidence>
<dbReference type="InterPro" id="IPR001841">
    <property type="entry name" value="Znf_RING"/>
</dbReference>
<dbReference type="GO" id="GO:0008270">
    <property type="term" value="F:zinc ion binding"/>
    <property type="evidence" value="ECO:0007669"/>
    <property type="project" value="UniProtKB-KW"/>
</dbReference>
<feature type="domain" description="RING-type" evidence="7">
    <location>
        <begin position="58"/>
        <end position="111"/>
    </location>
</feature>
<evidence type="ECO:0000256" key="2">
    <source>
        <dbReference type="ARBA" id="ARBA00022771"/>
    </source>
</evidence>
<dbReference type="EMBL" id="JADGJD010001072">
    <property type="protein sequence ID" value="KAJ3046888.1"/>
    <property type="molecule type" value="Genomic_DNA"/>
</dbReference>
<evidence type="ECO:0000313" key="8">
    <source>
        <dbReference type="EMBL" id="KAJ3046888.1"/>
    </source>
</evidence>
<evidence type="ECO:0000313" key="9">
    <source>
        <dbReference type="Proteomes" id="UP001212841"/>
    </source>
</evidence>
<evidence type="ECO:0000256" key="1">
    <source>
        <dbReference type="ARBA" id="ARBA00022723"/>
    </source>
</evidence>
<proteinExistence type="predicted"/>
<dbReference type="InterPro" id="IPR019787">
    <property type="entry name" value="Znf_PHD-finger"/>
</dbReference>
<dbReference type="Gene3D" id="3.30.40.10">
    <property type="entry name" value="Zinc/RING finger domain, C3HC4 (zinc finger)"/>
    <property type="match status" value="1"/>
</dbReference>
<dbReference type="SUPFAM" id="SSF57850">
    <property type="entry name" value="RING/U-box"/>
    <property type="match status" value="1"/>
</dbReference>
<evidence type="ECO:0000256" key="5">
    <source>
        <dbReference type="SAM" id="MobiDB-lite"/>
    </source>
</evidence>
<dbReference type="SMART" id="SM00184">
    <property type="entry name" value="RING"/>
    <property type="match status" value="1"/>
</dbReference>
<reference evidence="8" key="1">
    <citation type="submission" date="2020-05" db="EMBL/GenBank/DDBJ databases">
        <title>Phylogenomic resolution of chytrid fungi.</title>
        <authorList>
            <person name="Stajich J.E."/>
            <person name="Amses K."/>
            <person name="Simmons R."/>
            <person name="Seto K."/>
            <person name="Myers J."/>
            <person name="Bonds A."/>
            <person name="Quandt C.A."/>
            <person name="Barry K."/>
            <person name="Liu P."/>
            <person name="Grigoriev I."/>
            <person name="Longcore J.E."/>
            <person name="James T.Y."/>
        </authorList>
    </citation>
    <scope>NUCLEOTIDE SEQUENCE</scope>
    <source>
        <strain evidence="8">JEL0318</strain>
    </source>
</reference>
<evidence type="ECO:0000259" key="7">
    <source>
        <dbReference type="PROSITE" id="PS50089"/>
    </source>
</evidence>
<accession>A0AAD5S5K7</accession>
<dbReference type="PROSITE" id="PS50016">
    <property type="entry name" value="ZF_PHD_2"/>
    <property type="match status" value="1"/>
</dbReference>
<feature type="region of interest" description="Disordered" evidence="5">
    <location>
        <begin position="141"/>
        <end position="165"/>
    </location>
</feature>
<dbReference type="AlphaFoldDB" id="A0AAD5S5K7"/>
<name>A0AAD5S5K7_9FUNG</name>
<dbReference type="PROSITE" id="PS50089">
    <property type="entry name" value="ZF_RING_2"/>
    <property type="match status" value="1"/>
</dbReference>
<evidence type="ECO:0000256" key="3">
    <source>
        <dbReference type="ARBA" id="ARBA00022833"/>
    </source>
</evidence>